<reference evidence="1" key="1">
    <citation type="submission" date="2022-01" db="EMBL/GenBank/DDBJ databases">
        <authorList>
            <person name="King R."/>
        </authorList>
    </citation>
    <scope>NUCLEOTIDE SEQUENCE</scope>
</reference>
<gene>
    <name evidence="1" type="ORF">NEZAVI_LOCUS15845</name>
</gene>
<evidence type="ECO:0000313" key="1">
    <source>
        <dbReference type="EMBL" id="CAH1408281.1"/>
    </source>
</evidence>
<dbReference type="EMBL" id="OV725083">
    <property type="protein sequence ID" value="CAH1408281.1"/>
    <property type="molecule type" value="Genomic_DNA"/>
</dbReference>
<dbReference type="Proteomes" id="UP001152798">
    <property type="component" value="Chromosome 7"/>
</dbReference>
<dbReference type="AlphaFoldDB" id="A0A9P0MXX1"/>
<organism evidence="1 2">
    <name type="scientific">Nezara viridula</name>
    <name type="common">Southern green stink bug</name>
    <name type="synonym">Cimex viridulus</name>
    <dbReference type="NCBI Taxonomy" id="85310"/>
    <lineage>
        <taxon>Eukaryota</taxon>
        <taxon>Metazoa</taxon>
        <taxon>Ecdysozoa</taxon>
        <taxon>Arthropoda</taxon>
        <taxon>Hexapoda</taxon>
        <taxon>Insecta</taxon>
        <taxon>Pterygota</taxon>
        <taxon>Neoptera</taxon>
        <taxon>Paraneoptera</taxon>
        <taxon>Hemiptera</taxon>
        <taxon>Heteroptera</taxon>
        <taxon>Panheteroptera</taxon>
        <taxon>Pentatomomorpha</taxon>
        <taxon>Pentatomoidea</taxon>
        <taxon>Pentatomidae</taxon>
        <taxon>Pentatominae</taxon>
        <taxon>Nezara</taxon>
    </lineage>
</organism>
<keyword evidence="2" id="KW-1185">Reference proteome</keyword>
<evidence type="ECO:0000313" key="2">
    <source>
        <dbReference type="Proteomes" id="UP001152798"/>
    </source>
</evidence>
<protein>
    <submittedName>
        <fullName evidence="1">Uncharacterized protein</fullName>
    </submittedName>
</protein>
<proteinExistence type="predicted"/>
<accession>A0A9P0MXX1</accession>
<name>A0A9P0MXX1_NEZVI</name>
<sequence length="47" mass="5188">MADIRWQEIPKGCGLGNKGIFKRLSSMGRDVKGRATLTRRKGGTLIN</sequence>